<evidence type="ECO:0000256" key="1">
    <source>
        <dbReference type="ARBA" id="ARBA00012928"/>
    </source>
</evidence>
<dbReference type="PANTHER" id="PTHR11085">
    <property type="entry name" value="NAD-DEPENDENT PROTEIN DEACYLASE SIRTUIN-5, MITOCHONDRIAL-RELATED"/>
    <property type="match status" value="1"/>
</dbReference>
<evidence type="ECO:0000256" key="3">
    <source>
        <dbReference type="ARBA" id="ARBA00023027"/>
    </source>
</evidence>
<protein>
    <recommendedName>
        <fullName evidence="1">protein acetyllysine N-acetyltransferase</fullName>
        <ecNumber evidence="1">2.3.1.286</ecNumber>
    </recommendedName>
</protein>
<dbReference type="PROSITE" id="PS50305">
    <property type="entry name" value="SIRTUIN"/>
    <property type="match status" value="1"/>
</dbReference>
<keyword evidence="3" id="KW-0520">NAD</keyword>
<keyword evidence="2" id="KW-0808">Transferase</keyword>
<dbReference type="GO" id="GO:0046872">
    <property type="term" value="F:metal ion binding"/>
    <property type="evidence" value="ECO:0007669"/>
    <property type="project" value="UniProtKB-KW"/>
</dbReference>
<keyword evidence="4" id="KW-0479">Metal-binding</keyword>
<gene>
    <name evidence="6" type="ORF">CQ405_00435</name>
</gene>
<evidence type="ECO:0000256" key="4">
    <source>
        <dbReference type="PROSITE-ProRule" id="PRU00236"/>
    </source>
</evidence>
<dbReference type="Gene3D" id="3.30.1600.10">
    <property type="entry name" value="SIR2/SIRT2 'Small Domain"/>
    <property type="match status" value="1"/>
</dbReference>
<feature type="binding site" evidence="4">
    <location>
        <position position="136"/>
    </location>
    <ligand>
        <name>Zn(2+)</name>
        <dbReference type="ChEBI" id="CHEBI:29105"/>
    </ligand>
</feature>
<evidence type="ECO:0000256" key="2">
    <source>
        <dbReference type="ARBA" id="ARBA00022679"/>
    </source>
</evidence>
<evidence type="ECO:0000259" key="5">
    <source>
        <dbReference type="PROSITE" id="PS50305"/>
    </source>
</evidence>
<dbReference type="InterPro" id="IPR050134">
    <property type="entry name" value="NAD-dep_sirtuin_deacylases"/>
</dbReference>
<dbReference type="Proteomes" id="UP000240535">
    <property type="component" value="Unassembled WGS sequence"/>
</dbReference>
<dbReference type="InterPro" id="IPR026591">
    <property type="entry name" value="Sirtuin_cat_small_dom_sf"/>
</dbReference>
<sequence length="232" mass="26635">MDEILILSGAGLSAESGLKTFRDSGGLWEEYNVMEVCSIQGFEKDRQKVLDFYDERRAQLKNSNPNLAHKTIAKIKEKYKDKVSVLTQNVDDLLEKAGCKNVIHLHGELTKLRCEDCNCEFYIGYESQKSKICPQCNSKKVRHAIVMFGEMAPMYQILYEKLEKMKLFVCIGTSGEVLDVKSYARMAKFSILNNLEYSNLNMYFSKSYNESATKAILKIEKDIENFVKNDKI</sequence>
<dbReference type="EC" id="2.3.1.286" evidence="1"/>
<name>A0A2P8R3I2_9BACT</name>
<dbReference type="SUPFAM" id="SSF52467">
    <property type="entry name" value="DHS-like NAD/FAD-binding domain"/>
    <property type="match status" value="1"/>
</dbReference>
<evidence type="ECO:0000313" key="7">
    <source>
        <dbReference type="Proteomes" id="UP000240535"/>
    </source>
</evidence>
<dbReference type="Pfam" id="PF02146">
    <property type="entry name" value="SIR2"/>
    <property type="match status" value="1"/>
</dbReference>
<dbReference type="InterPro" id="IPR029035">
    <property type="entry name" value="DHS-like_NAD/FAD-binding_dom"/>
</dbReference>
<reference evidence="7" key="1">
    <citation type="submission" date="2017-10" db="EMBL/GenBank/DDBJ databases">
        <title>Campylobacter species from seals.</title>
        <authorList>
            <person name="Gilbert M.J."/>
            <person name="Zomer A.L."/>
            <person name="Timmerman A.J."/>
            <person name="Duim B."/>
            <person name="Wagenaar J.A."/>
        </authorList>
    </citation>
    <scope>NUCLEOTIDE SEQUENCE [LARGE SCALE GENOMIC DNA]</scope>
    <source>
        <strain evidence="7">17S00004-5</strain>
    </source>
</reference>
<feature type="binding site" evidence="4">
    <location>
        <position position="114"/>
    </location>
    <ligand>
        <name>Zn(2+)</name>
        <dbReference type="ChEBI" id="CHEBI:29105"/>
    </ligand>
</feature>
<dbReference type="GO" id="GO:0070403">
    <property type="term" value="F:NAD+ binding"/>
    <property type="evidence" value="ECO:0007669"/>
    <property type="project" value="InterPro"/>
</dbReference>
<dbReference type="GO" id="GO:0017136">
    <property type="term" value="F:histone deacetylase activity, NAD-dependent"/>
    <property type="evidence" value="ECO:0007669"/>
    <property type="project" value="TreeGrafter"/>
</dbReference>
<dbReference type="OrthoDB" id="9800582at2"/>
<comment type="caution">
    <text evidence="6">The sequence shown here is derived from an EMBL/GenBank/DDBJ whole genome shotgun (WGS) entry which is preliminary data.</text>
</comment>
<feature type="active site" description="Proton acceptor" evidence="4">
    <location>
        <position position="106"/>
    </location>
</feature>
<dbReference type="EMBL" id="PDHH01000001">
    <property type="protein sequence ID" value="PSM53056.1"/>
    <property type="molecule type" value="Genomic_DNA"/>
</dbReference>
<dbReference type="Gene3D" id="3.40.50.1220">
    <property type="entry name" value="TPP-binding domain"/>
    <property type="match status" value="1"/>
</dbReference>
<keyword evidence="4" id="KW-0862">Zinc</keyword>
<evidence type="ECO:0000313" key="6">
    <source>
        <dbReference type="EMBL" id="PSM53056.1"/>
    </source>
</evidence>
<dbReference type="AlphaFoldDB" id="A0A2P8R3I2"/>
<organism evidence="6 7">
    <name type="scientific">Campylobacter blaseri</name>
    <dbReference type="NCBI Taxonomy" id="2042961"/>
    <lineage>
        <taxon>Bacteria</taxon>
        <taxon>Pseudomonadati</taxon>
        <taxon>Campylobacterota</taxon>
        <taxon>Epsilonproteobacteria</taxon>
        <taxon>Campylobacterales</taxon>
        <taxon>Campylobacteraceae</taxon>
        <taxon>Campylobacter</taxon>
    </lineage>
</organism>
<dbReference type="RefSeq" id="WP_106869458.1">
    <property type="nucleotide sequence ID" value="NZ_CP053841.1"/>
</dbReference>
<keyword evidence="7" id="KW-1185">Reference proteome</keyword>
<accession>A0A2P8R3I2</accession>
<dbReference type="PANTHER" id="PTHR11085:SF4">
    <property type="entry name" value="NAD-DEPENDENT PROTEIN DEACYLASE"/>
    <property type="match status" value="1"/>
</dbReference>
<proteinExistence type="predicted"/>
<dbReference type="InterPro" id="IPR003000">
    <property type="entry name" value="Sirtuin"/>
</dbReference>
<feature type="binding site" evidence="4">
    <location>
        <position position="117"/>
    </location>
    <ligand>
        <name>Zn(2+)</name>
        <dbReference type="ChEBI" id="CHEBI:29105"/>
    </ligand>
</feature>
<dbReference type="InterPro" id="IPR026590">
    <property type="entry name" value="Ssirtuin_cat_dom"/>
</dbReference>
<feature type="domain" description="Deacetylase sirtuin-type" evidence="5">
    <location>
        <begin position="1"/>
        <end position="232"/>
    </location>
</feature>
<feature type="binding site" evidence="4">
    <location>
        <position position="133"/>
    </location>
    <ligand>
        <name>Zn(2+)</name>
        <dbReference type="ChEBI" id="CHEBI:29105"/>
    </ligand>
</feature>